<evidence type="ECO:0000313" key="2">
    <source>
        <dbReference type="Proteomes" id="UP000009223"/>
    </source>
</evidence>
<evidence type="ECO:0000313" key="1">
    <source>
        <dbReference type="EMBL" id="AEF86557.1"/>
    </source>
</evidence>
<dbReference type="STRING" id="545694.TREPR_2592"/>
<reference evidence="2" key="1">
    <citation type="submission" date="2009-12" db="EMBL/GenBank/DDBJ databases">
        <title>Complete sequence of Treponema primitia strain ZAS-2.</title>
        <authorList>
            <person name="Tetu S.G."/>
            <person name="Matson E."/>
            <person name="Ren Q."/>
            <person name="Seshadri R."/>
            <person name="Elbourne L."/>
            <person name="Hassan K.A."/>
            <person name="Durkin A."/>
            <person name="Radune D."/>
            <person name="Mohamoud Y."/>
            <person name="Shay R."/>
            <person name="Jin S."/>
            <person name="Zhang X."/>
            <person name="Lucey K."/>
            <person name="Ballor N.R."/>
            <person name="Ottesen E."/>
            <person name="Rosenthal R."/>
            <person name="Allen A."/>
            <person name="Leadbetter J.R."/>
            <person name="Paulsen I.T."/>
        </authorList>
    </citation>
    <scope>NUCLEOTIDE SEQUENCE [LARGE SCALE GENOMIC DNA]</scope>
    <source>
        <strain evidence="2">ATCC BAA-887 / DSM 12427 / ZAS-2</strain>
    </source>
</reference>
<keyword evidence="2" id="KW-1185">Reference proteome</keyword>
<dbReference type="RefSeq" id="WP_015707626.1">
    <property type="nucleotide sequence ID" value="NC_015578.1"/>
</dbReference>
<accession>F5YGJ2</accession>
<organism evidence="1 2">
    <name type="scientific">Treponema primitia (strain ATCC BAA-887 / DSM 12427 / ZAS-2)</name>
    <dbReference type="NCBI Taxonomy" id="545694"/>
    <lineage>
        <taxon>Bacteria</taxon>
        <taxon>Pseudomonadati</taxon>
        <taxon>Spirochaetota</taxon>
        <taxon>Spirochaetia</taxon>
        <taxon>Spirochaetales</taxon>
        <taxon>Treponemataceae</taxon>
        <taxon>Treponema</taxon>
    </lineage>
</organism>
<reference evidence="1 2" key="2">
    <citation type="journal article" date="2011" name="ISME J.">
        <title>RNA-seq reveals cooperative metabolic interactions between two termite-gut spirochete species in co-culture.</title>
        <authorList>
            <person name="Rosenthal A.Z."/>
            <person name="Matson E.G."/>
            <person name="Eldar A."/>
            <person name="Leadbetter J.R."/>
        </authorList>
    </citation>
    <scope>NUCLEOTIDE SEQUENCE [LARGE SCALE GENOMIC DNA]</scope>
    <source>
        <strain evidence="2">ATCC BAA-887 / DSM 12427 / ZAS-2</strain>
    </source>
</reference>
<dbReference type="HOGENOM" id="CLU_2621005_0_0_12"/>
<sequence>MKDELKEKIKRLDKIYFGYEEPIYIIEKKIELEDEILFQFERIKLALNELEPRDRGYIELLELLLYIEKQLREDDQNA</sequence>
<proteinExistence type="predicted"/>
<dbReference type="AlphaFoldDB" id="F5YGJ2"/>
<dbReference type="Proteomes" id="UP000009223">
    <property type="component" value="Chromosome"/>
</dbReference>
<name>F5YGJ2_TREPZ</name>
<dbReference type="KEGG" id="tpi:TREPR_2592"/>
<gene>
    <name evidence="1" type="ordered locus">TREPR_2592</name>
</gene>
<protein>
    <submittedName>
        <fullName evidence="1">Uncharacterized protein</fullName>
    </submittedName>
</protein>
<dbReference type="EMBL" id="CP001843">
    <property type="protein sequence ID" value="AEF86557.1"/>
    <property type="molecule type" value="Genomic_DNA"/>
</dbReference>